<dbReference type="EMBL" id="MU853340">
    <property type="protein sequence ID" value="KAK4113159.1"/>
    <property type="molecule type" value="Genomic_DNA"/>
</dbReference>
<comment type="caution">
    <text evidence="1">The sequence shown here is derived from an EMBL/GenBank/DDBJ whole genome shotgun (WGS) entry which is preliminary data.</text>
</comment>
<evidence type="ECO:0000313" key="1">
    <source>
        <dbReference type="EMBL" id="KAK4113159.1"/>
    </source>
</evidence>
<dbReference type="RefSeq" id="XP_064670729.1">
    <property type="nucleotide sequence ID" value="XM_064810603.1"/>
</dbReference>
<keyword evidence="2" id="KW-1185">Reference proteome</keyword>
<dbReference type="Pfam" id="PF19527">
    <property type="entry name" value="DUF6055"/>
    <property type="match status" value="1"/>
</dbReference>
<reference evidence="1" key="2">
    <citation type="submission" date="2023-05" db="EMBL/GenBank/DDBJ databases">
        <authorList>
            <consortium name="Lawrence Berkeley National Laboratory"/>
            <person name="Steindorff A."/>
            <person name="Hensen N."/>
            <person name="Bonometti L."/>
            <person name="Westerberg I."/>
            <person name="Brannstrom I.O."/>
            <person name="Guillou S."/>
            <person name="Cros-Aarteil S."/>
            <person name="Calhoun S."/>
            <person name="Haridas S."/>
            <person name="Kuo A."/>
            <person name="Mondo S."/>
            <person name="Pangilinan J."/>
            <person name="Riley R."/>
            <person name="Labutti K."/>
            <person name="Andreopoulos B."/>
            <person name="Lipzen A."/>
            <person name="Chen C."/>
            <person name="Yanf M."/>
            <person name="Daum C."/>
            <person name="Ng V."/>
            <person name="Clum A."/>
            <person name="Ohm R."/>
            <person name="Martin F."/>
            <person name="Silar P."/>
            <person name="Natvig D."/>
            <person name="Lalanne C."/>
            <person name="Gautier V."/>
            <person name="Ament-Velasquez S.L."/>
            <person name="Kruys A."/>
            <person name="Hutchinson M.I."/>
            <person name="Powell A.J."/>
            <person name="Barry K."/>
            <person name="Miller A.N."/>
            <person name="Grigoriev I.V."/>
            <person name="Debuchy R."/>
            <person name="Gladieux P."/>
            <person name="Thoren M.H."/>
            <person name="Johannesson H."/>
        </authorList>
    </citation>
    <scope>NUCLEOTIDE SEQUENCE</scope>
    <source>
        <strain evidence="1">CBS 508.74</strain>
    </source>
</reference>
<name>A0AAN6TEU6_9PEZI</name>
<feature type="non-terminal residue" evidence="1">
    <location>
        <position position="425"/>
    </location>
</feature>
<dbReference type="AlphaFoldDB" id="A0AAN6TEU6"/>
<proteinExistence type="predicted"/>
<accession>A0AAN6TEU6</accession>
<reference evidence="1" key="1">
    <citation type="journal article" date="2023" name="Mol. Phylogenet. Evol.">
        <title>Genome-scale phylogeny and comparative genomics of the fungal order Sordariales.</title>
        <authorList>
            <person name="Hensen N."/>
            <person name="Bonometti L."/>
            <person name="Westerberg I."/>
            <person name="Brannstrom I.O."/>
            <person name="Guillou S."/>
            <person name="Cros-Aarteil S."/>
            <person name="Calhoun S."/>
            <person name="Haridas S."/>
            <person name="Kuo A."/>
            <person name="Mondo S."/>
            <person name="Pangilinan J."/>
            <person name="Riley R."/>
            <person name="LaButti K."/>
            <person name="Andreopoulos B."/>
            <person name="Lipzen A."/>
            <person name="Chen C."/>
            <person name="Yan M."/>
            <person name="Daum C."/>
            <person name="Ng V."/>
            <person name="Clum A."/>
            <person name="Steindorff A."/>
            <person name="Ohm R.A."/>
            <person name="Martin F."/>
            <person name="Silar P."/>
            <person name="Natvig D.O."/>
            <person name="Lalanne C."/>
            <person name="Gautier V."/>
            <person name="Ament-Velasquez S.L."/>
            <person name="Kruys A."/>
            <person name="Hutchinson M.I."/>
            <person name="Powell A.J."/>
            <person name="Barry K."/>
            <person name="Miller A.N."/>
            <person name="Grigoriev I.V."/>
            <person name="Debuchy R."/>
            <person name="Gladieux P."/>
            <person name="Hiltunen Thoren M."/>
            <person name="Johannesson H."/>
        </authorList>
    </citation>
    <scope>NUCLEOTIDE SEQUENCE</scope>
    <source>
        <strain evidence="1">CBS 508.74</strain>
    </source>
</reference>
<dbReference type="Proteomes" id="UP001302812">
    <property type="component" value="Unassembled WGS sequence"/>
</dbReference>
<evidence type="ECO:0000313" key="2">
    <source>
        <dbReference type="Proteomes" id="UP001302812"/>
    </source>
</evidence>
<dbReference type="InterPro" id="IPR045690">
    <property type="entry name" value="DUF6055"/>
</dbReference>
<gene>
    <name evidence="1" type="ORF">N656DRAFT_684133</name>
</gene>
<dbReference type="GeneID" id="89934728"/>
<organism evidence="1 2">
    <name type="scientific">Canariomyces notabilis</name>
    <dbReference type="NCBI Taxonomy" id="2074819"/>
    <lineage>
        <taxon>Eukaryota</taxon>
        <taxon>Fungi</taxon>
        <taxon>Dikarya</taxon>
        <taxon>Ascomycota</taxon>
        <taxon>Pezizomycotina</taxon>
        <taxon>Sordariomycetes</taxon>
        <taxon>Sordariomycetidae</taxon>
        <taxon>Sordariales</taxon>
        <taxon>Chaetomiaceae</taxon>
        <taxon>Canariomyces</taxon>
    </lineage>
</organism>
<feature type="non-terminal residue" evidence="1">
    <location>
        <position position="1"/>
    </location>
</feature>
<sequence>PAEFTPYPNVGPPGPRGSFTDSAHFRLYDSPNQAVTTMALSVLEAIYDCFVVDLGWRSAGLSFSANAGDNGPWYKYNIFAVANPGAAGTTSPDIATGLSYIRVSTDYLRGDEFLPAAVFSHEYGHSLTLAERRWNFQGPSLDTWFETLANWFQDLYKTSDLCEPARARHGRRRTETEINLRKNIGDSYQTIVDAVGSTANFYQAWPFLTYLTYNPDRTPGLGTHTVREMVRQFRQGETPLHTLSRLLVAAAANNTNSNNNTTVGDIVARYWARMAYVDIGHPTAQPLFLRTRSTLNFANYGAAGSANSTTWRVKSARAPRYMGANITPLRKTGAVTVTINIIAADAASQAACRATLAVRNISSGAVRYLTLVDGRVSAASVAADEEATLVVANAPTALIVYNPAALQGSPANVGMQYTVTMTGAT</sequence>
<protein>
    <submittedName>
        <fullName evidence="1">Uncharacterized protein</fullName>
    </submittedName>
</protein>